<feature type="transmembrane region" description="Helical" evidence="1">
    <location>
        <begin position="84"/>
        <end position="104"/>
    </location>
</feature>
<keyword evidence="1" id="KW-1133">Transmembrane helix</keyword>
<proteinExistence type="predicted"/>
<comment type="caution">
    <text evidence="2">The sequence shown here is derived from an EMBL/GenBank/DDBJ whole genome shotgun (WGS) entry which is preliminary data.</text>
</comment>
<protein>
    <recommendedName>
        <fullName evidence="4">DMSO reductase</fullName>
    </recommendedName>
</protein>
<dbReference type="OrthoDB" id="5520897at2"/>
<name>A0A2N3Q1L3_9PROT</name>
<dbReference type="GO" id="GO:0009389">
    <property type="term" value="F:dimethyl sulfoxide reductase activity"/>
    <property type="evidence" value="ECO:0007669"/>
    <property type="project" value="TreeGrafter"/>
</dbReference>
<evidence type="ECO:0008006" key="4">
    <source>
        <dbReference type="Google" id="ProtNLM"/>
    </source>
</evidence>
<keyword evidence="1" id="KW-0472">Membrane</keyword>
<feature type="transmembrane region" description="Helical" evidence="1">
    <location>
        <begin position="156"/>
        <end position="178"/>
    </location>
</feature>
<feature type="transmembrane region" description="Helical" evidence="1">
    <location>
        <begin position="116"/>
        <end position="136"/>
    </location>
</feature>
<dbReference type="PANTHER" id="PTHR38095:SF2">
    <property type="entry name" value="ANAEROBIC DIMETHYL SULFOXIDE REDUCTASE CHAIN C"/>
    <property type="match status" value="1"/>
</dbReference>
<dbReference type="GO" id="GO:0019645">
    <property type="term" value="P:anaerobic electron transport chain"/>
    <property type="evidence" value="ECO:0007669"/>
    <property type="project" value="InterPro"/>
</dbReference>
<feature type="transmembrane region" description="Helical" evidence="1">
    <location>
        <begin position="239"/>
        <end position="258"/>
    </location>
</feature>
<feature type="transmembrane region" description="Helical" evidence="1">
    <location>
        <begin position="45"/>
        <end position="64"/>
    </location>
</feature>
<organism evidence="2 3">
    <name type="scientific">Telmatospirillum siberiense</name>
    <dbReference type="NCBI Taxonomy" id="382514"/>
    <lineage>
        <taxon>Bacteria</taxon>
        <taxon>Pseudomonadati</taxon>
        <taxon>Pseudomonadota</taxon>
        <taxon>Alphaproteobacteria</taxon>
        <taxon>Rhodospirillales</taxon>
        <taxon>Rhodospirillaceae</taxon>
        <taxon>Telmatospirillum</taxon>
    </lineage>
</organism>
<evidence type="ECO:0000313" key="3">
    <source>
        <dbReference type="Proteomes" id="UP000233293"/>
    </source>
</evidence>
<dbReference type="EMBL" id="PIUM01000001">
    <property type="protein sequence ID" value="PKU26549.1"/>
    <property type="molecule type" value="Genomic_DNA"/>
</dbReference>
<dbReference type="GO" id="GO:0009390">
    <property type="term" value="C:dimethyl sulfoxide reductase complex"/>
    <property type="evidence" value="ECO:0007669"/>
    <property type="project" value="TreeGrafter"/>
</dbReference>
<reference evidence="3" key="1">
    <citation type="submission" date="2017-12" db="EMBL/GenBank/DDBJ databases">
        <title>Draft genome sequence of Telmatospirillum siberiense 26-4b1T, an acidotolerant peatland alphaproteobacterium potentially involved in sulfur cycling.</title>
        <authorList>
            <person name="Hausmann B."/>
            <person name="Pjevac P."/>
            <person name="Schreck K."/>
            <person name="Herbold C.W."/>
            <person name="Daims H."/>
            <person name="Wagner M."/>
            <person name="Pester M."/>
            <person name="Loy A."/>
        </authorList>
    </citation>
    <scope>NUCLEOTIDE SEQUENCE [LARGE SCALE GENOMIC DNA]</scope>
    <source>
        <strain evidence="3">26-4b1</strain>
    </source>
</reference>
<dbReference type="InterPro" id="IPR007059">
    <property type="entry name" value="DmsC"/>
</dbReference>
<evidence type="ECO:0000313" key="2">
    <source>
        <dbReference type="EMBL" id="PKU26549.1"/>
    </source>
</evidence>
<accession>A0A2N3Q1L3</accession>
<dbReference type="Proteomes" id="UP000233293">
    <property type="component" value="Unassembled WGS sequence"/>
</dbReference>
<dbReference type="RefSeq" id="WP_101248781.1">
    <property type="nucleotide sequence ID" value="NZ_PIUM01000001.1"/>
</dbReference>
<evidence type="ECO:0000256" key="1">
    <source>
        <dbReference type="SAM" id="Phobius"/>
    </source>
</evidence>
<dbReference type="GO" id="GO:0005886">
    <property type="term" value="C:plasma membrane"/>
    <property type="evidence" value="ECO:0007669"/>
    <property type="project" value="TreeGrafter"/>
</dbReference>
<gene>
    <name evidence="2" type="ORF">CWS72_01525</name>
</gene>
<dbReference type="Pfam" id="PF04976">
    <property type="entry name" value="DmsC"/>
    <property type="match status" value="1"/>
</dbReference>
<feature type="transmembrane region" description="Helical" evidence="1">
    <location>
        <begin position="190"/>
        <end position="208"/>
    </location>
</feature>
<keyword evidence="1" id="KW-0812">Transmembrane</keyword>
<dbReference type="PANTHER" id="PTHR38095">
    <property type="entry name" value="ANAEROBIC DIMETHYL SULFOXIDE REDUCTASE CHAIN YNFH"/>
    <property type="match status" value="1"/>
</dbReference>
<feature type="transmembrane region" description="Helical" evidence="1">
    <location>
        <begin position="6"/>
        <end position="24"/>
    </location>
</feature>
<dbReference type="AlphaFoldDB" id="A0A2N3Q1L3"/>
<keyword evidence="3" id="KW-1185">Reference proteome</keyword>
<sequence length="300" mass="31888">MNTAEWPLAVFTLVVQMAAGMMVLSELARMRAGAAAKRLFAGRDIVCFALGAVGMLISLAHLGNPLHSPFTIFHLGQSWLSREVLCTGLFVATLAVLVAVRVFPPLTRTIPFLARLVPLITVLSCLAGLATVYAMARVYMLVTVPAWNSPSTLLNFFGAAFLLGSLGIGLLASVNWTVSVPADEKGPGNWVIATILLGLALGLGLKFAEIPFDLLAGAQHNARGESILTILSDIGMPVFALRLVLPVLASALFLRVLIPAFKRDGNGLSAPLAVFALFFGMAGEFLGRLIFYSTHILMGL</sequence>
<feature type="transmembrane region" description="Helical" evidence="1">
    <location>
        <begin position="270"/>
        <end position="291"/>
    </location>
</feature>